<dbReference type="HOGENOM" id="CLU_061281_2_2_0"/>
<dbReference type="AlphaFoldDB" id="B8E113"/>
<keyword evidence="6 7" id="KW-0414">Isoprene biosynthesis</keyword>
<keyword evidence="5 7" id="KW-0548">Nucleotidyltransferase</keyword>
<evidence type="ECO:0000256" key="1">
    <source>
        <dbReference type="ARBA" id="ARBA00001282"/>
    </source>
</evidence>
<protein>
    <recommendedName>
        <fullName evidence="7">2-C-methyl-D-erythritol 4-phosphate cytidylyltransferase</fullName>
        <ecNumber evidence="7">2.7.7.60</ecNumber>
    </recommendedName>
    <alternativeName>
        <fullName evidence="7">4-diphosphocytidyl-2C-methyl-D-erythritol synthase</fullName>
    </alternativeName>
    <alternativeName>
        <fullName evidence="7">MEP cytidylyltransferase</fullName>
        <shortName evidence="7">MCT</shortName>
    </alternativeName>
</protein>
<sequence>MEKITGIIVAAGKSKRFGEDKLLIDIKGMPIVYYSLRKLNDIEDLERIILVVREEMVEYYKKKISNWGLEKIYKIIPGGEERQNSVYNALKSINFSCDYILIHDAARPLISTKKIKELIDFCTEKKVSAILGIPVRDTIKVVDKNSKKVIETLDRSKLWLIQTPQMFPFEIIKKAHEKAVEDNFIGTDDASLVERLNIPVYIVEGDPLNIKITTKDDLLWIEGIIQKLELV</sequence>
<evidence type="ECO:0000256" key="5">
    <source>
        <dbReference type="ARBA" id="ARBA00022695"/>
    </source>
</evidence>
<keyword evidence="9" id="KW-1185">Reference proteome</keyword>
<dbReference type="CDD" id="cd02516">
    <property type="entry name" value="CDP-ME_synthetase"/>
    <property type="match status" value="1"/>
</dbReference>
<dbReference type="EMBL" id="CP001251">
    <property type="protein sequence ID" value="ACK42750.1"/>
    <property type="molecule type" value="Genomic_DNA"/>
</dbReference>
<evidence type="ECO:0000256" key="6">
    <source>
        <dbReference type="ARBA" id="ARBA00023229"/>
    </source>
</evidence>
<dbReference type="EnsemblBacteria" id="ACK42750">
    <property type="protein sequence ID" value="ACK42750"/>
    <property type="gene ID" value="Dtur_1476"/>
</dbReference>
<comment type="catalytic activity">
    <reaction evidence="1 7">
        <text>2-C-methyl-D-erythritol 4-phosphate + CTP + H(+) = 4-CDP-2-C-methyl-D-erythritol + diphosphate</text>
        <dbReference type="Rhea" id="RHEA:13429"/>
        <dbReference type="ChEBI" id="CHEBI:15378"/>
        <dbReference type="ChEBI" id="CHEBI:33019"/>
        <dbReference type="ChEBI" id="CHEBI:37563"/>
        <dbReference type="ChEBI" id="CHEBI:57823"/>
        <dbReference type="ChEBI" id="CHEBI:58262"/>
        <dbReference type="EC" id="2.7.7.60"/>
    </reaction>
</comment>
<dbReference type="EC" id="2.7.7.60" evidence="7"/>
<dbReference type="PATRIC" id="fig|515635.4.peg.1525"/>
<dbReference type="FunFam" id="3.90.550.10:FF:000003">
    <property type="entry name" value="2-C-methyl-D-erythritol 4-phosphate cytidylyltransferase"/>
    <property type="match status" value="1"/>
</dbReference>
<dbReference type="InterPro" id="IPR034683">
    <property type="entry name" value="IspD/TarI"/>
</dbReference>
<dbReference type="Pfam" id="PF01128">
    <property type="entry name" value="IspD"/>
    <property type="match status" value="1"/>
</dbReference>
<accession>B8E113</accession>
<dbReference type="HAMAP" id="MF_00108">
    <property type="entry name" value="IspD"/>
    <property type="match status" value="1"/>
</dbReference>
<evidence type="ECO:0000256" key="4">
    <source>
        <dbReference type="ARBA" id="ARBA00022679"/>
    </source>
</evidence>
<dbReference type="STRING" id="515635.Dtur_1476"/>
<comment type="function">
    <text evidence="7">Catalyzes the formation of 4-diphosphocytidyl-2-C-methyl-D-erythritol from CTP and 2-C-methyl-D-erythritol 4-phosphate (MEP).</text>
</comment>
<dbReference type="KEGG" id="dtu:Dtur_1476"/>
<dbReference type="PANTHER" id="PTHR32125:SF4">
    <property type="entry name" value="2-C-METHYL-D-ERYTHRITOL 4-PHOSPHATE CYTIDYLYLTRANSFERASE, CHLOROPLASTIC"/>
    <property type="match status" value="1"/>
</dbReference>
<gene>
    <name evidence="7" type="primary">ispD</name>
    <name evidence="8" type="ordered locus">Dtur_1476</name>
</gene>
<evidence type="ECO:0000256" key="7">
    <source>
        <dbReference type="HAMAP-Rule" id="MF_00108"/>
    </source>
</evidence>
<dbReference type="PROSITE" id="PS01295">
    <property type="entry name" value="ISPD"/>
    <property type="match status" value="1"/>
</dbReference>
<feature type="site" description="Transition state stabilizer" evidence="7">
    <location>
        <position position="21"/>
    </location>
</feature>
<name>B8E113_DICTD</name>
<dbReference type="Proteomes" id="UP000007719">
    <property type="component" value="Chromosome"/>
</dbReference>
<reference evidence="9" key="1">
    <citation type="journal article" date="2016" name="Front. Microbiol.">
        <title>The complete genome sequence of hyperthermophile Dictyoglomus turgidum DSM 6724 reveals a specialized carbohydrate fermentor.</title>
        <authorList>
            <person name="Brumm P.J."/>
            <person name="Gowda K."/>
            <person name="Robb F.T."/>
            <person name="Mead D.A."/>
        </authorList>
    </citation>
    <scope>NUCLEOTIDE SEQUENCE [LARGE SCALE GENOMIC DNA]</scope>
    <source>
        <strain evidence="9">DSM 6724 / Z-1310</strain>
    </source>
</reference>
<dbReference type="GO" id="GO:0019288">
    <property type="term" value="P:isopentenyl diphosphate biosynthetic process, methylerythritol 4-phosphate pathway"/>
    <property type="evidence" value="ECO:0007669"/>
    <property type="project" value="UniProtKB-UniRule"/>
</dbReference>
<dbReference type="NCBIfam" id="TIGR00453">
    <property type="entry name" value="ispD"/>
    <property type="match status" value="1"/>
</dbReference>
<feature type="site" description="Transition state stabilizer" evidence="7">
    <location>
        <position position="16"/>
    </location>
</feature>
<dbReference type="InterPro" id="IPR050088">
    <property type="entry name" value="IspD/TarI_cytidylyltransf_bact"/>
</dbReference>
<comment type="similarity">
    <text evidence="3 7">Belongs to the IspD/TarI cytidylyltransferase family. IspD subfamily.</text>
</comment>
<evidence type="ECO:0000256" key="2">
    <source>
        <dbReference type="ARBA" id="ARBA00004787"/>
    </source>
</evidence>
<organism evidence="8 9">
    <name type="scientific">Dictyoglomus turgidum (strain DSM 6724 / Z-1310)</name>
    <dbReference type="NCBI Taxonomy" id="515635"/>
    <lineage>
        <taxon>Bacteria</taxon>
        <taxon>Pseudomonadati</taxon>
        <taxon>Dictyoglomota</taxon>
        <taxon>Dictyoglomia</taxon>
        <taxon>Dictyoglomales</taxon>
        <taxon>Dictyoglomaceae</taxon>
        <taxon>Dictyoglomus</taxon>
    </lineage>
</organism>
<dbReference type="SUPFAM" id="SSF53448">
    <property type="entry name" value="Nucleotide-diphospho-sugar transferases"/>
    <property type="match status" value="1"/>
</dbReference>
<dbReference type="Gene3D" id="3.90.550.10">
    <property type="entry name" value="Spore Coat Polysaccharide Biosynthesis Protein SpsA, Chain A"/>
    <property type="match status" value="1"/>
</dbReference>
<evidence type="ECO:0000313" key="8">
    <source>
        <dbReference type="EMBL" id="ACK42750.1"/>
    </source>
</evidence>
<dbReference type="eggNOG" id="COG1211">
    <property type="taxonomic scope" value="Bacteria"/>
</dbReference>
<dbReference type="InterPro" id="IPR029044">
    <property type="entry name" value="Nucleotide-diphossugar_trans"/>
</dbReference>
<dbReference type="InterPro" id="IPR001228">
    <property type="entry name" value="IspD"/>
</dbReference>
<dbReference type="PANTHER" id="PTHR32125">
    <property type="entry name" value="2-C-METHYL-D-ERYTHRITOL 4-PHOSPHATE CYTIDYLYLTRANSFERASE, CHLOROPLASTIC"/>
    <property type="match status" value="1"/>
</dbReference>
<feature type="site" description="Positions MEP for the nucleophilic attack" evidence="7">
    <location>
        <position position="155"/>
    </location>
</feature>
<dbReference type="UniPathway" id="UPA00056">
    <property type="reaction ID" value="UER00093"/>
</dbReference>
<evidence type="ECO:0000313" key="9">
    <source>
        <dbReference type="Proteomes" id="UP000007719"/>
    </source>
</evidence>
<dbReference type="RefSeq" id="WP_012583828.1">
    <property type="nucleotide sequence ID" value="NC_011661.1"/>
</dbReference>
<evidence type="ECO:0000256" key="3">
    <source>
        <dbReference type="ARBA" id="ARBA00009789"/>
    </source>
</evidence>
<feature type="site" description="Positions MEP for the nucleophilic attack" evidence="7">
    <location>
        <position position="211"/>
    </location>
</feature>
<dbReference type="InParanoid" id="B8E113"/>
<dbReference type="InterPro" id="IPR018294">
    <property type="entry name" value="ISPD_synthase_CS"/>
</dbReference>
<comment type="pathway">
    <text evidence="2 7">Isoprenoid biosynthesis; isopentenyl diphosphate biosynthesis via DXP pathway; isopentenyl diphosphate from 1-deoxy-D-xylulose 5-phosphate: step 2/6.</text>
</comment>
<dbReference type="FunCoup" id="B8E113">
    <property type="interactions" value="260"/>
</dbReference>
<dbReference type="OrthoDB" id="9806837at2"/>
<proteinExistence type="inferred from homology"/>
<dbReference type="GO" id="GO:0050518">
    <property type="term" value="F:2-C-methyl-D-erythritol 4-phosphate cytidylyltransferase activity"/>
    <property type="evidence" value="ECO:0000318"/>
    <property type="project" value="GO_Central"/>
</dbReference>
<keyword evidence="4 7" id="KW-0808">Transferase</keyword>